<dbReference type="RefSeq" id="WP_255328397.1">
    <property type="nucleotide sequence ID" value="NZ_JAKZEU010000001.1"/>
</dbReference>
<sequence length="71" mass="7840">MTTTATNISHTTRRGPGLRATIRSFYDAIIAAFECRDRIYELSRKSDADLARMGIARGDIPMVAYRAAFGA</sequence>
<dbReference type="EMBL" id="JAKZEU010000001">
    <property type="protein sequence ID" value="MCQ0969445.1"/>
    <property type="molecule type" value="Genomic_DNA"/>
</dbReference>
<evidence type="ECO:0008006" key="3">
    <source>
        <dbReference type="Google" id="ProtNLM"/>
    </source>
</evidence>
<dbReference type="Proteomes" id="UP001203945">
    <property type="component" value="Unassembled WGS sequence"/>
</dbReference>
<protein>
    <recommendedName>
        <fullName evidence="3">DUF1127 domain-containing protein</fullName>
    </recommendedName>
</protein>
<organism evidence="1 2">
    <name type="scientific">Paracoccus albicereus</name>
    <dbReference type="NCBI Taxonomy" id="2922394"/>
    <lineage>
        <taxon>Bacteria</taxon>
        <taxon>Pseudomonadati</taxon>
        <taxon>Pseudomonadota</taxon>
        <taxon>Alphaproteobacteria</taxon>
        <taxon>Rhodobacterales</taxon>
        <taxon>Paracoccaceae</taxon>
        <taxon>Paracoccus</taxon>
    </lineage>
</organism>
<keyword evidence="2" id="KW-1185">Reference proteome</keyword>
<accession>A0ABT1MMD3</accession>
<geneLocation type="plasmid" evidence="1">
    <name>unnamed1</name>
</geneLocation>
<keyword evidence="1" id="KW-0614">Plasmid</keyword>
<evidence type="ECO:0000313" key="2">
    <source>
        <dbReference type="Proteomes" id="UP001203945"/>
    </source>
</evidence>
<evidence type="ECO:0000313" key="1">
    <source>
        <dbReference type="EMBL" id="MCQ0969445.1"/>
    </source>
</evidence>
<gene>
    <name evidence="1" type="ORF">MLD63_03200</name>
</gene>
<proteinExistence type="predicted"/>
<name>A0ABT1MMD3_9RHOB</name>
<reference evidence="1 2" key="1">
    <citation type="submission" date="2022-03" db="EMBL/GenBank/DDBJ databases">
        <authorList>
            <person name="He Y."/>
        </authorList>
    </citation>
    <scope>NUCLEOTIDE SEQUENCE [LARGE SCALE GENOMIC DNA]</scope>
    <source>
        <strain evidence="1 2">TK19116</strain>
        <plasmid evidence="1">unnamed1</plasmid>
    </source>
</reference>
<comment type="caution">
    <text evidence="1">The sequence shown here is derived from an EMBL/GenBank/DDBJ whole genome shotgun (WGS) entry which is preliminary data.</text>
</comment>